<feature type="domain" description="Mitochondrial splicing suppressor 51-like C-terminal" evidence="1">
    <location>
        <begin position="4"/>
        <end position="201"/>
    </location>
</feature>
<sequence>MNFPMSVYQMVVNCLELTSPNIGQPNQRVNLTLHLLGTDVQLNCLPLLSELALLLPYHNIKLVLFGTAVARLVKEAKELPGCLANRSPVFVYTSPPECGSGTVTIYLNSDTENWPARDNDFPDALLACNAGLGSSSEWLPIVQAAHLHHIPFATTAYAEQSAELQRSMIPIMIFGTSHASPQHPEENKVQLNPFQRPGQRQIPMYKVPNVVNGFTLVVYKKAKYIEDGIHGQPEVGPGGEAQEIVQALCNTNFKLDELD</sequence>
<dbReference type="AlphaFoldDB" id="A0A0D2LR92"/>
<organism evidence="2 3">
    <name type="scientific">Hypholoma sublateritium (strain FD-334 SS-4)</name>
    <dbReference type="NCBI Taxonomy" id="945553"/>
    <lineage>
        <taxon>Eukaryota</taxon>
        <taxon>Fungi</taxon>
        <taxon>Dikarya</taxon>
        <taxon>Basidiomycota</taxon>
        <taxon>Agaricomycotina</taxon>
        <taxon>Agaricomycetes</taxon>
        <taxon>Agaricomycetidae</taxon>
        <taxon>Agaricales</taxon>
        <taxon>Agaricineae</taxon>
        <taxon>Strophariaceae</taxon>
        <taxon>Hypholoma</taxon>
    </lineage>
</organism>
<dbReference type="InterPro" id="IPR046824">
    <property type="entry name" value="Mss51-like_C"/>
</dbReference>
<evidence type="ECO:0000259" key="1">
    <source>
        <dbReference type="Pfam" id="PF20179"/>
    </source>
</evidence>
<dbReference type="OrthoDB" id="432970at2759"/>
<accession>A0A0D2LR92</accession>
<dbReference type="EMBL" id="KN817751">
    <property type="protein sequence ID" value="KJA13353.1"/>
    <property type="molecule type" value="Genomic_DNA"/>
</dbReference>
<name>A0A0D2LR92_HYPSF</name>
<dbReference type="PANTHER" id="PTHR47570">
    <property type="entry name" value="ZINC ION BINDING PROTEIN"/>
    <property type="match status" value="1"/>
</dbReference>
<gene>
    <name evidence="2" type="ORF">HYPSUDRAFT_151683</name>
</gene>
<proteinExistence type="predicted"/>
<evidence type="ECO:0000313" key="2">
    <source>
        <dbReference type="EMBL" id="KJA13353.1"/>
    </source>
</evidence>
<evidence type="ECO:0000313" key="3">
    <source>
        <dbReference type="Proteomes" id="UP000054270"/>
    </source>
</evidence>
<dbReference type="PANTHER" id="PTHR47570:SF2">
    <property type="entry name" value="MYND-TYPE DOMAIN-CONTAINING PROTEIN"/>
    <property type="match status" value="1"/>
</dbReference>
<reference evidence="3" key="1">
    <citation type="submission" date="2014-04" db="EMBL/GenBank/DDBJ databases">
        <title>Evolutionary Origins and Diversification of the Mycorrhizal Mutualists.</title>
        <authorList>
            <consortium name="DOE Joint Genome Institute"/>
            <consortium name="Mycorrhizal Genomics Consortium"/>
            <person name="Kohler A."/>
            <person name="Kuo A."/>
            <person name="Nagy L.G."/>
            <person name="Floudas D."/>
            <person name="Copeland A."/>
            <person name="Barry K.W."/>
            <person name="Cichocki N."/>
            <person name="Veneault-Fourrey C."/>
            <person name="LaButti K."/>
            <person name="Lindquist E.A."/>
            <person name="Lipzen A."/>
            <person name="Lundell T."/>
            <person name="Morin E."/>
            <person name="Murat C."/>
            <person name="Riley R."/>
            <person name="Ohm R."/>
            <person name="Sun H."/>
            <person name="Tunlid A."/>
            <person name="Henrissat B."/>
            <person name="Grigoriev I.V."/>
            <person name="Hibbett D.S."/>
            <person name="Martin F."/>
        </authorList>
    </citation>
    <scope>NUCLEOTIDE SEQUENCE [LARGE SCALE GENOMIC DNA]</scope>
    <source>
        <strain evidence="3">FD-334 SS-4</strain>
    </source>
</reference>
<dbReference type="Pfam" id="PF20179">
    <property type="entry name" value="MSS51_C"/>
    <property type="match status" value="1"/>
</dbReference>
<protein>
    <recommendedName>
        <fullName evidence="1">Mitochondrial splicing suppressor 51-like C-terminal domain-containing protein</fullName>
    </recommendedName>
</protein>
<dbReference type="STRING" id="945553.A0A0D2LR92"/>
<keyword evidence="3" id="KW-1185">Reference proteome</keyword>
<dbReference type="Proteomes" id="UP000054270">
    <property type="component" value="Unassembled WGS sequence"/>
</dbReference>
<dbReference type="OMA" id="TENWPAR"/>